<dbReference type="InterPro" id="IPR023614">
    <property type="entry name" value="Porin_dom_sf"/>
</dbReference>
<evidence type="ECO:0000256" key="5">
    <source>
        <dbReference type="ARBA" id="ARBA00022692"/>
    </source>
</evidence>
<dbReference type="Gene3D" id="2.40.160.10">
    <property type="entry name" value="Porin"/>
    <property type="match status" value="1"/>
</dbReference>
<dbReference type="HOGENOM" id="CLU_038238_1_1_4"/>
<evidence type="ECO:0000256" key="2">
    <source>
        <dbReference type="ARBA" id="ARBA00011233"/>
    </source>
</evidence>
<dbReference type="AlphaFoldDB" id="F2LNQ2"/>
<dbReference type="InterPro" id="IPR033900">
    <property type="entry name" value="Gram_neg_porin_domain"/>
</dbReference>
<evidence type="ECO:0000256" key="8">
    <source>
        <dbReference type="ARBA" id="ARBA00023114"/>
    </source>
</evidence>
<evidence type="ECO:0000313" key="13">
    <source>
        <dbReference type="Proteomes" id="UP000008316"/>
    </source>
</evidence>
<protein>
    <submittedName>
        <fullName evidence="12">Outer membrane porin, OmpC family protein</fullName>
    </submittedName>
</protein>
<name>F2LNQ2_BURGS</name>
<dbReference type="eggNOG" id="COG3203">
    <property type="taxonomic scope" value="Bacteria"/>
</dbReference>
<dbReference type="CDD" id="cd00342">
    <property type="entry name" value="gram_neg_porins"/>
    <property type="match status" value="1"/>
</dbReference>
<keyword evidence="9" id="KW-0472">Membrane</keyword>
<evidence type="ECO:0000313" key="12">
    <source>
        <dbReference type="EMBL" id="AEA64531.1"/>
    </source>
</evidence>
<dbReference type="InterPro" id="IPR050298">
    <property type="entry name" value="Gram-neg_bact_OMP"/>
</dbReference>
<dbReference type="SUPFAM" id="SSF56935">
    <property type="entry name" value="Porins"/>
    <property type="match status" value="1"/>
</dbReference>
<organism evidence="12 13">
    <name type="scientific">Burkholderia gladioli (strain BSR3)</name>
    <dbReference type="NCBI Taxonomy" id="999541"/>
    <lineage>
        <taxon>Bacteria</taxon>
        <taxon>Pseudomonadati</taxon>
        <taxon>Pseudomonadota</taxon>
        <taxon>Betaproteobacteria</taxon>
        <taxon>Burkholderiales</taxon>
        <taxon>Burkholderiaceae</taxon>
        <taxon>Burkholderia</taxon>
    </lineage>
</organism>
<accession>F2LNQ2</accession>
<keyword evidence="10" id="KW-0998">Cell outer membrane</keyword>
<keyword evidence="3" id="KW-0813">Transport</keyword>
<reference evidence="12 13" key="1">
    <citation type="journal article" date="2011" name="J. Bacteriol.">
        <title>Complete genome sequence of Burkholderia gladioli BSR3.</title>
        <authorList>
            <person name="Seo Y.S."/>
            <person name="Lim J."/>
            <person name="Choi B.S."/>
            <person name="Kim H."/>
            <person name="Goo E."/>
            <person name="Lee B."/>
            <person name="Lim J.S."/>
            <person name="Choi I.Y."/>
            <person name="Moon J.S."/>
            <person name="Kim J."/>
            <person name="Hwang I."/>
        </authorList>
    </citation>
    <scope>NUCLEOTIDE SEQUENCE [LARGE SCALE GENOMIC DNA]</scope>
    <source>
        <strain evidence="12 13">BSR3</strain>
    </source>
</reference>
<evidence type="ECO:0000259" key="11">
    <source>
        <dbReference type="Pfam" id="PF13609"/>
    </source>
</evidence>
<comment type="subcellular location">
    <subcellularLocation>
        <location evidence="1">Cell outer membrane</location>
        <topology evidence="1">Multi-pass membrane protein</topology>
    </subcellularLocation>
</comment>
<proteinExistence type="predicted"/>
<keyword evidence="4" id="KW-1134">Transmembrane beta strand</keyword>
<sequence>MRNKRAKRHLDFEVTKARGTVMKSRQGNKWSSAGRPAGMLAVAMACVVPAGARAQSSVTLYGVIDTFVTNIHASGKPSVTRMDSSGLWASRWGVRGTEELGGGYKTTFALENGFNSNDGSQADANRFLNRQAWVGIASDRYGEIRLGRQNSPQWVMNGRIDAFYAATQASGWNNFYGGSVRVDNAIGYLSPVVDGFKFYGLYARGAVSGGSILPQDQGNQNYHVSLEYERGPLYIGTNYENIRNETLKFTMKRATLGGSYKFGDHWQVYLAADDEKASDDSTHTNLLAASFAYSFSVASRFALGYAYLRDHVSGSGHGNASQIGAMYSYALSKATTIYATYAYLDQQGTRSNLVLSGAAVVESAARIASTPGGSINGVALGLVHFF</sequence>
<dbReference type="GO" id="GO:0015288">
    <property type="term" value="F:porin activity"/>
    <property type="evidence" value="ECO:0007669"/>
    <property type="project" value="UniProtKB-KW"/>
</dbReference>
<gene>
    <name evidence="12" type="ordered locus">bgla_2g20960</name>
</gene>
<keyword evidence="13" id="KW-1185">Reference proteome</keyword>
<comment type="subunit">
    <text evidence="2">Homotrimer.</text>
</comment>
<feature type="domain" description="Porin" evidence="11">
    <location>
        <begin position="41"/>
        <end position="348"/>
    </location>
</feature>
<keyword evidence="6" id="KW-0732">Signal</keyword>
<dbReference type="KEGG" id="bgd:bgla_2g20960"/>
<evidence type="ECO:0000256" key="10">
    <source>
        <dbReference type="ARBA" id="ARBA00023237"/>
    </source>
</evidence>
<dbReference type="GO" id="GO:0009279">
    <property type="term" value="C:cell outer membrane"/>
    <property type="evidence" value="ECO:0007669"/>
    <property type="project" value="UniProtKB-SubCell"/>
</dbReference>
<evidence type="ECO:0000256" key="9">
    <source>
        <dbReference type="ARBA" id="ARBA00023136"/>
    </source>
</evidence>
<keyword evidence="7" id="KW-0406">Ion transport</keyword>
<evidence type="ECO:0000256" key="6">
    <source>
        <dbReference type="ARBA" id="ARBA00022729"/>
    </source>
</evidence>
<evidence type="ECO:0000256" key="1">
    <source>
        <dbReference type="ARBA" id="ARBA00004571"/>
    </source>
</evidence>
<evidence type="ECO:0000256" key="4">
    <source>
        <dbReference type="ARBA" id="ARBA00022452"/>
    </source>
</evidence>
<keyword evidence="8" id="KW-0626">Porin</keyword>
<dbReference type="EMBL" id="CP002600">
    <property type="protein sequence ID" value="AEA64531.1"/>
    <property type="molecule type" value="Genomic_DNA"/>
</dbReference>
<evidence type="ECO:0000256" key="3">
    <source>
        <dbReference type="ARBA" id="ARBA00022448"/>
    </source>
</evidence>
<dbReference type="PANTHER" id="PTHR34501:SF9">
    <property type="entry name" value="MAJOR OUTER MEMBRANE PROTEIN P.IA"/>
    <property type="match status" value="1"/>
</dbReference>
<dbReference type="PANTHER" id="PTHR34501">
    <property type="entry name" value="PROTEIN YDDL-RELATED"/>
    <property type="match status" value="1"/>
</dbReference>
<dbReference type="Proteomes" id="UP000008316">
    <property type="component" value="Chromosome 2"/>
</dbReference>
<dbReference type="Pfam" id="PF13609">
    <property type="entry name" value="Porin_4"/>
    <property type="match status" value="1"/>
</dbReference>
<evidence type="ECO:0000256" key="7">
    <source>
        <dbReference type="ARBA" id="ARBA00023065"/>
    </source>
</evidence>
<dbReference type="STRING" id="999541.bgla_2g20960"/>
<dbReference type="GO" id="GO:0006811">
    <property type="term" value="P:monoatomic ion transport"/>
    <property type="evidence" value="ECO:0007669"/>
    <property type="project" value="UniProtKB-KW"/>
</dbReference>
<dbReference type="GO" id="GO:0046930">
    <property type="term" value="C:pore complex"/>
    <property type="evidence" value="ECO:0007669"/>
    <property type="project" value="UniProtKB-KW"/>
</dbReference>
<keyword evidence="5" id="KW-0812">Transmembrane</keyword>